<dbReference type="GeneID" id="85386428"/>
<dbReference type="EMBL" id="JAHMHS010000011">
    <property type="protein sequence ID" value="KAK1729534.1"/>
    <property type="molecule type" value="Genomic_DNA"/>
</dbReference>
<organism evidence="2 3">
    <name type="scientific">Glomerella acutata</name>
    <name type="common">Colletotrichum acutatum</name>
    <dbReference type="NCBI Taxonomy" id="27357"/>
    <lineage>
        <taxon>Eukaryota</taxon>
        <taxon>Fungi</taxon>
        <taxon>Dikarya</taxon>
        <taxon>Ascomycota</taxon>
        <taxon>Pezizomycotina</taxon>
        <taxon>Sordariomycetes</taxon>
        <taxon>Hypocreomycetidae</taxon>
        <taxon>Glomerellales</taxon>
        <taxon>Glomerellaceae</taxon>
        <taxon>Colletotrichum</taxon>
        <taxon>Colletotrichum acutatum species complex</taxon>
    </lineage>
</organism>
<evidence type="ECO:0008006" key="4">
    <source>
        <dbReference type="Google" id="ProtNLM"/>
    </source>
</evidence>
<evidence type="ECO:0000313" key="2">
    <source>
        <dbReference type="EMBL" id="KAK1729534.1"/>
    </source>
</evidence>
<dbReference type="AlphaFoldDB" id="A0AAD9D0A4"/>
<evidence type="ECO:0000256" key="1">
    <source>
        <dbReference type="SAM" id="SignalP"/>
    </source>
</evidence>
<dbReference type="Proteomes" id="UP001244207">
    <property type="component" value="Unassembled WGS sequence"/>
</dbReference>
<proteinExistence type="predicted"/>
<feature type="signal peptide" evidence="1">
    <location>
        <begin position="1"/>
        <end position="36"/>
    </location>
</feature>
<comment type="caution">
    <text evidence="2">The sequence shown here is derived from an EMBL/GenBank/DDBJ whole genome shotgun (WGS) entry which is preliminary data.</text>
</comment>
<gene>
    <name evidence="2" type="ORF">BDZ83DRAFT_35144</name>
</gene>
<protein>
    <recommendedName>
        <fullName evidence="4">Secreted protein</fullName>
    </recommendedName>
</protein>
<feature type="chain" id="PRO_5041938504" description="Secreted protein" evidence="1">
    <location>
        <begin position="37"/>
        <end position="77"/>
    </location>
</feature>
<accession>A0AAD9D0A4</accession>
<name>A0AAD9D0A4_GLOAC</name>
<keyword evidence="1" id="KW-0732">Signal</keyword>
<dbReference type="RefSeq" id="XP_060369589.1">
    <property type="nucleotide sequence ID" value="XM_060502529.1"/>
</dbReference>
<evidence type="ECO:0000313" key="3">
    <source>
        <dbReference type="Proteomes" id="UP001244207"/>
    </source>
</evidence>
<keyword evidence="3" id="KW-1185">Reference proteome</keyword>
<reference evidence="2" key="1">
    <citation type="submission" date="2021-12" db="EMBL/GenBank/DDBJ databases">
        <title>Comparative genomics, transcriptomics and evolutionary studies reveal genomic signatures of adaptation to plant cell wall in hemibiotrophic fungi.</title>
        <authorList>
            <consortium name="DOE Joint Genome Institute"/>
            <person name="Baroncelli R."/>
            <person name="Diaz J.F."/>
            <person name="Benocci T."/>
            <person name="Peng M."/>
            <person name="Battaglia E."/>
            <person name="Haridas S."/>
            <person name="Andreopoulos W."/>
            <person name="Labutti K."/>
            <person name="Pangilinan J."/>
            <person name="Floch G.L."/>
            <person name="Makela M.R."/>
            <person name="Henrissat B."/>
            <person name="Grigoriev I.V."/>
            <person name="Crouch J.A."/>
            <person name="De Vries R.P."/>
            <person name="Sukno S.A."/>
            <person name="Thon M.R."/>
        </authorList>
    </citation>
    <scope>NUCLEOTIDE SEQUENCE</scope>
    <source>
        <strain evidence="2">CBS 112980</strain>
    </source>
</reference>
<sequence>MRCDAMRCAGLQQSFVCVCCMRGSLLLCVAACEVRGQCPRCCSRASGACERCCETRGEMGEGRKQVGRRCLLRRPMG</sequence>